<sequence>MDVPAIPRCSGDGSSGEWTNVGYGDQFFRINKIDDGAAHGFSVYGQSYIDTTKAD</sequence>
<evidence type="ECO:0000313" key="1">
    <source>
        <dbReference type="EMBL" id="GGP00940.1"/>
    </source>
</evidence>
<reference evidence="1" key="1">
    <citation type="journal article" date="2014" name="Int. J. Syst. Evol. Microbiol.">
        <title>Complete genome sequence of Corynebacterium casei LMG S-19264T (=DSM 44701T), isolated from a smear-ripened cheese.</title>
        <authorList>
            <consortium name="US DOE Joint Genome Institute (JGI-PGF)"/>
            <person name="Walter F."/>
            <person name="Albersmeier A."/>
            <person name="Kalinowski J."/>
            <person name="Ruckert C."/>
        </authorList>
    </citation>
    <scope>NUCLEOTIDE SEQUENCE</scope>
    <source>
        <strain evidence="1">CGMCC 4.7201</strain>
    </source>
</reference>
<evidence type="ECO:0000313" key="2">
    <source>
        <dbReference type="Proteomes" id="UP000641932"/>
    </source>
</evidence>
<dbReference type="EMBL" id="BMMS01000072">
    <property type="protein sequence ID" value="GGP00940.1"/>
    <property type="molecule type" value="Genomic_DNA"/>
</dbReference>
<protein>
    <submittedName>
        <fullName evidence="1">Uncharacterized protein</fullName>
    </submittedName>
</protein>
<organism evidence="1 2">
    <name type="scientific">Wenjunlia tyrosinilytica</name>
    <dbReference type="NCBI Taxonomy" id="1544741"/>
    <lineage>
        <taxon>Bacteria</taxon>
        <taxon>Bacillati</taxon>
        <taxon>Actinomycetota</taxon>
        <taxon>Actinomycetes</taxon>
        <taxon>Kitasatosporales</taxon>
        <taxon>Streptomycetaceae</taxon>
        <taxon>Wenjunlia</taxon>
    </lineage>
</organism>
<accession>A0A918E365</accession>
<name>A0A918E365_9ACTN</name>
<proteinExistence type="predicted"/>
<dbReference type="RefSeq" id="WP_189135913.1">
    <property type="nucleotide sequence ID" value="NZ_BMMS01000072.1"/>
</dbReference>
<dbReference type="Proteomes" id="UP000641932">
    <property type="component" value="Unassembled WGS sequence"/>
</dbReference>
<comment type="caution">
    <text evidence="1">The sequence shown here is derived from an EMBL/GenBank/DDBJ whole genome shotgun (WGS) entry which is preliminary data.</text>
</comment>
<reference evidence="1" key="2">
    <citation type="submission" date="2020-09" db="EMBL/GenBank/DDBJ databases">
        <authorList>
            <person name="Sun Q."/>
            <person name="Zhou Y."/>
        </authorList>
    </citation>
    <scope>NUCLEOTIDE SEQUENCE</scope>
    <source>
        <strain evidence="1">CGMCC 4.7201</strain>
    </source>
</reference>
<gene>
    <name evidence="1" type="ORF">GCM10012280_70810</name>
</gene>
<dbReference type="AlphaFoldDB" id="A0A918E365"/>
<keyword evidence="2" id="KW-1185">Reference proteome</keyword>